<sequence length="436" mass="50812">MDVEKQGNLKVKMYVTMTFDDVAIYFLEQEWEILKKWQKEMYQQVMKTNYETLDSLGSQLLHWNKLRTQHSTQCGYNREESSLPSTQETYTEALRTLFAGCVFSKPDLITWMEQGRMLLTRDQGRLEKTRMTLSPSTDEQLDLKNTGKSPCVDLRKYNGTVSFSEQIHSHRDQWDSLSHIVSDMKMVLEPHHSADTSLMRVGLLFFSLGDQGTLRAKDEECHLNGLQKQGSCAALSGEERKLLSNQRAALQHPSLHETEILNKNPDITASNQDKNNPWHESMGTPGHLELPPRPRLYSCFVCRKVFQVKRDLVKHKRNHSKSQPCKYPKYKNQSRGHSRLRWNRTILCKRKRFQCGKCEKSYSLKCSLLTHQHSGKKPFQCPECDRSFSWKNAMKAHQRLHSEEKPFSCGECGKRFTRPSKLARHSRVHSRQKEFS</sequence>
<gene>
    <name evidence="16" type="ORF">HPG69_016374</name>
</gene>
<feature type="domain" description="KRAB-related" evidence="15">
    <location>
        <begin position="14"/>
        <end position="78"/>
    </location>
</feature>
<feature type="domain" description="C2H2-type" evidence="13">
    <location>
        <begin position="379"/>
        <end position="406"/>
    </location>
</feature>
<dbReference type="PROSITE" id="PS00028">
    <property type="entry name" value="ZINC_FINGER_C2H2_1"/>
    <property type="match status" value="3"/>
</dbReference>
<dbReference type="InterPro" id="IPR013087">
    <property type="entry name" value="Znf_C2H2_type"/>
</dbReference>
<keyword evidence="8" id="KW-0238">DNA-binding</keyword>
<dbReference type="AlphaFoldDB" id="A0A7J7EFQ0"/>
<keyword evidence="4" id="KW-0677">Repeat</keyword>
<evidence type="ECO:0000256" key="10">
    <source>
        <dbReference type="ARBA" id="ARBA00023242"/>
    </source>
</evidence>
<dbReference type="EMBL" id="JACDTQ010003235">
    <property type="protein sequence ID" value="KAF5914424.1"/>
    <property type="molecule type" value="Genomic_DNA"/>
</dbReference>
<dbReference type="Proteomes" id="UP000551758">
    <property type="component" value="Unassembled WGS sequence"/>
</dbReference>
<keyword evidence="9" id="KW-0804">Transcription</keyword>
<evidence type="ECO:0000313" key="17">
    <source>
        <dbReference type="Proteomes" id="UP000551758"/>
    </source>
</evidence>
<dbReference type="PANTHER" id="PTHR24381:SF438">
    <property type="entry name" value="ZINC FINGER PROTEIN 425"/>
    <property type="match status" value="1"/>
</dbReference>
<evidence type="ECO:0000256" key="7">
    <source>
        <dbReference type="ARBA" id="ARBA00023015"/>
    </source>
</evidence>
<dbReference type="SMART" id="SM00355">
    <property type="entry name" value="ZnF_C2H2"/>
    <property type="match status" value="4"/>
</dbReference>
<evidence type="ECO:0000256" key="8">
    <source>
        <dbReference type="ARBA" id="ARBA00023125"/>
    </source>
</evidence>
<dbReference type="SUPFAM" id="SSF57667">
    <property type="entry name" value="beta-beta-alpha zinc fingers"/>
    <property type="match status" value="3"/>
</dbReference>
<dbReference type="InterPro" id="IPR001909">
    <property type="entry name" value="KRAB"/>
</dbReference>
<keyword evidence="10" id="KW-0539">Nucleus</keyword>
<dbReference type="GO" id="GO:0005634">
    <property type="term" value="C:nucleus"/>
    <property type="evidence" value="ECO:0007669"/>
    <property type="project" value="UniProtKB-SubCell"/>
</dbReference>
<comment type="subcellular location">
    <subcellularLocation>
        <location evidence="1">Nucleus</location>
    </subcellularLocation>
</comment>
<keyword evidence="7" id="KW-0805">Transcription regulation</keyword>
<dbReference type="Pfam" id="PF01352">
    <property type="entry name" value="KRAB"/>
    <property type="match status" value="1"/>
</dbReference>
<evidence type="ECO:0000259" key="15">
    <source>
        <dbReference type="PROSITE" id="PS50806"/>
    </source>
</evidence>
<feature type="compositionally biased region" description="Polar residues" evidence="12">
    <location>
        <begin position="265"/>
        <end position="275"/>
    </location>
</feature>
<dbReference type="PROSITE" id="PS50806">
    <property type="entry name" value="KRAB_RELATED"/>
    <property type="match status" value="1"/>
</dbReference>
<comment type="caution">
    <text evidence="16">The sequence shown here is derived from an EMBL/GenBank/DDBJ whole genome shotgun (WGS) entry which is preliminary data.</text>
</comment>
<dbReference type="FunFam" id="3.30.160.60:FF:000562">
    <property type="entry name" value="Zinc finger protein 786"/>
    <property type="match status" value="1"/>
</dbReference>
<evidence type="ECO:0000256" key="1">
    <source>
        <dbReference type="ARBA" id="ARBA00004123"/>
    </source>
</evidence>
<dbReference type="Gene3D" id="6.10.140.140">
    <property type="match status" value="1"/>
</dbReference>
<proteinExistence type="inferred from homology"/>
<dbReference type="SUPFAM" id="SSF109640">
    <property type="entry name" value="KRAB domain (Kruppel-associated box)"/>
    <property type="match status" value="1"/>
</dbReference>
<evidence type="ECO:0000259" key="13">
    <source>
        <dbReference type="PROSITE" id="PS50157"/>
    </source>
</evidence>
<feature type="non-terminal residue" evidence="16">
    <location>
        <position position="436"/>
    </location>
</feature>
<keyword evidence="17" id="KW-1185">Reference proteome</keyword>
<evidence type="ECO:0000256" key="3">
    <source>
        <dbReference type="ARBA" id="ARBA00022723"/>
    </source>
</evidence>
<feature type="domain" description="C2H2-type" evidence="13">
    <location>
        <begin position="407"/>
        <end position="434"/>
    </location>
</feature>
<dbReference type="InterPro" id="IPR036236">
    <property type="entry name" value="Znf_C2H2_sf"/>
</dbReference>
<feature type="domain" description="KRAB" evidence="14">
    <location>
        <begin position="17"/>
        <end position="131"/>
    </location>
</feature>
<reference evidence="16 17" key="1">
    <citation type="journal article" date="2020" name="Mol. Biol. Evol.">
        <title>Interspecific Gene Flow and the Evolution of Specialization in Black and White Rhinoceros.</title>
        <authorList>
            <person name="Moodley Y."/>
            <person name="Westbury M.V."/>
            <person name="Russo I.M."/>
            <person name="Gopalakrishnan S."/>
            <person name="Rakotoarivelo A."/>
            <person name="Olsen R.A."/>
            <person name="Prost S."/>
            <person name="Tunstall T."/>
            <person name="Ryder O.A."/>
            <person name="Dalen L."/>
            <person name="Bruford M.W."/>
        </authorList>
    </citation>
    <scope>NUCLEOTIDE SEQUENCE [LARGE SCALE GENOMIC DNA]</scope>
    <source>
        <strain evidence="16">SBR-YM</strain>
        <tissue evidence="16">Skin</tissue>
    </source>
</reference>
<dbReference type="PANTHER" id="PTHR24381">
    <property type="entry name" value="ZINC FINGER PROTEIN"/>
    <property type="match status" value="1"/>
</dbReference>
<dbReference type="PROSITE" id="PS50157">
    <property type="entry name" value="ZINC_FINGER_C2H2_2"/>
    <property type="match status" value="4"/>
</dbReference>
<protein>
    <submittedName>
        <fullName evidence="16">Uncharacterized protein</fullName>
    </submittedName>
</protein>
<comment type="similarity">
    <text evidence="2">Belongs to the krueppel C2H2-type zinc-finger protein family.</text>
</comment>
<dbReference type="SMART" id="SM00349">
    <property type="entry name" value="KRAB"/>
    <property type="match status" value="1"/>
</dbReference>
<name>A0A7J7EFQ0_DICBM</name>
<dbReference type="InterPro" id="IPR036051">
    <property type="entry name" value="KRAB_dom_sf"/>
</dbReference>
<dbReference type="Pfam" id="PF00096">
    <property type="entry name" value="zf-C2H2"/>
    <property type="match status" value="2"/>
</dbReference>
<evidence type="ECO:0000256" key="6">
    <source>
        <dbReference type="ARBA" id="ARBA00022833"/>
    </source>
</evidence>
<evidence type="ECO:0000256" key="9">
    <source>
        <dbReference type="ARBA" id="ARBA00023163"/>
    </source>
</evidence>
<dbReference type="PROSITE" id="PS50805">
    <property type="entry name" value="KRAB"/>
    <property type="match status" value="1"/>
</dbReference>
<evidence type="ECO:0000313" key="16">
    <source>
        <dbReference type="EMBL" id="KAF5914424.1"/>
    </source>
</evidence>
<organism evidence="16 17">
    <name type="scientific">Diceros bicornis minor</name>
    <name type="common">South-central black rhinoceros</name>
    <dbReference type="NCBI Taxonomy" id="77932"/>
    <lineage>
        <taxon>Eukaryota</taxon>
        <taxon>Metazoa</taxon>
        <taxon>Chordata</taxon>
        <taxon>Craniata</taxon>
        <taxon>Vertebrata</taxon>
        <taxon>Euteleostomi</taxon>
        <taxon>Mammalia</taxon>
        <taxon>Eutheria</taxon>
        <taxon>Laurasiatheria</taxon>
        <taxon>Perissodactyla</taxon>
        <taxon>Rhinocerotidae</taxon>
        <taxon>Diceros</taxon>
    </lineage>
</organism>
<evidence type="ECO:0000256" key="5">
    <source>
        <dbReference type="ARBA" id="ARBA00022771"/>
    </source>
</evidence>
<evidence type="ECO:0000256" key="12">
    <source>
        <dbReference type="SAM" id="MobiDB-lite"/>
    </source>
</evidence>
<dbReference type="CDD" id="cd07765">
    <property type="entry name" value="KRAB_A-box"/>
    <property type="match status" value="1"/>
</dbReference>
<evidence type="ECO:0000259" key="14">
    <source>
        <dbReference type="PROSITE" id="PS50805"/>
    </source>
</evidence>
<evidence type="ECO:0000256" key="11">
    <source>
        <dbReference type="PROSITE-ProRule" id="PRU00042"/>
    </source>
</evidence>
<keyword evidence="5 11" id="KW-0863">Zinc-finger</keyword>
<dbReference type="FunFam" id="3.30.160.60:FF:000151">
    <property type="entry name" value="Zinc finger and SCAN domain-containing 21"/>
    <property type="match status" value="1"/>
</dbReference>
<evidence type="ECO:0000256" key="4">
    <source>
        <dbReference type="ARBA" id="ARBA00022737"/>
    </source>
</evidence>
<feature type="domain" description="C2H2-type" evidence="13">
    <location>
        <begin position="353"/>
        <end position="378"/>
    </location>
</feature>
<dbReference type="InterPro" id="IPR003655">
    <property type="entry name" value="aKRAB"/>
</dbReference>
<feature type="region of interest" description="Disordered" evidence="12">
    <location>
        <begin position="245"/>
        <end position="289"/>
    </location>
</feature>
<dbReference type="GO" id="GO:0000977">
    <property type="term" value="F:RNA polymerase II transcription regulatory region sequence-specific DNA binding"/>
    <property type="evidence" value="ECO:0007669"/>
    <property type="project" value="TreeGrafter"/>
</dbReference>
<keyword evidence="6" id="KW-0862">Zinc</keyword>
<dbReference type="GO" id="GO:0000981">
    <property type="term" value="F:DNA-binding transcription factor activity, RNA polymerase II-specific"/>
    <property type="evidence" value="ECO:0007669"/>
    <property type="project" value="TreeGrafter"/>
</dbReference>
<dbReference type="GO" id="GO:0008270">
    <property type="term" value="F:zinc ion binding"/>
    <property type="evidence" value="ECO:0007669"/>
    <property type="project" value="UniProtKB-KW"/>
</dbReference>
<keyword evidence="3" id="KW-0479">Metal-binding</keyword>
<evidence type="ECO:0000256" key="2">
    <source>
        <dbReference type="ARBA" id="ARBA00006991"/>
    </source>
</evidence>
<accession>A0A7J7EFQ0</accession>
<dbReference type="Gene3D" id="3.30.160.60">
    <property type="entry name" value="Classic Zinc Finger"/>
    <property type="match status" value="3"/>
</dbReference>
<feature type="domain" description="C2H2-type" evidence="13">
    <location>
        <begin position="297"/>
        <end position="324"/>
    </location>
</feature>